<evidence type="ECO:0000313" key="1">
    <source>
        <dbReference type="EMBL" id="GBL92371.1"/>
    </source>
</evidence>
<dbReference type="Proteomes" id="UP000499080">
    <property type="component" value="Unassembled WGS sequence"/>
</dbReference>
<keyword evidence="2" id="KW-1185">Reference proteome</keyword>
<dbReference type="EMBL" id="BGPR01000086">
    <property type="protein sequence ID" value="GBL92371.1"/>
    <property type="molecule type" value="Genomic_DNA"/>
</dbReference>
<reference evidence="1 2" key="1">
    <citation type="journal article" date="2019" name="Sci. Rep.">
        <title>Orb-weaving spider Araneus ventricosus genome elucidates the spidroin gene catalogue.</title>
        <authorList>
            <person name="Kono N."/>
            <person name="Nakamura H."/>
            <person name="Ohtoshi R."/>
            <person name="Moran D.A.P."/>
            <person name="Shinohara A."/>
            <person name="Yoshida Y."/>
            <person name="Fujiwara M."/>
            <person name="Mori M."/>
            <person name="Tomita M."/>
            <person name="Arakawa K."/>
        </authorList>
    </citation>
    <scope>NUCLEOTIDE SEQUENCE [LARGE SCALE GENOMIC DNA]</scope>
</reference>
<evidence type="ECO:0000313" key="2">
    <source>
        <dbReference type="Proteomes" id="UP000499080"/>
    </source>
</evidence>
<dbReference type="AlphaFoldDB" id="A0A4Y2BJD2"/>
<sequence>MNKAERKAWTSFASVVGNFLGKRKAENYVELVNEMLNSLNSFGCNMSIKVHYLHSHSDRFPENLGDTSEEQGERFYQYIKTMKDRYQGRWDTHMMADYRWSFKRDCSKVHSRMSRKRSFCGVL</sequence>
<comment type="caution">
    <text evidence="1">The sequence shown here is derived from an EMBL/GenBank/DDBJ whole genome shotgun (WGS) entry which is preliminary data.</text>
</comment>
<dbReference type="PANTHER" id="PTHR46114">
    <property type="entry name" value="APPLE DOMAIN-CONTAINING PROTEIN"/>
    <property type="match status" value="1"/>
</dbReference>
<gene>
    <name evidence="1" type="ORF">AVEN_174670_1</name>
</gene>
<organism evidence="1 2">
    <name type="scientific">Araneus ventricosus</name>
    <name type="common">Orbweaver spider</name>
    <name type="synonym">Epeira ventricosa</name>
    <dbReference type="NCBI Taxonomy" id="182803"/>
    <lineage>
        <taxon>Eukaryota</taxon>
        <taxon>Metazoa</taxon>
        <taxon>Ecdysozoa</taxon>
        <taxon>Arthropoda</taxon>
        <taxon>Chelicerata</taxon>
        <taxon>Arachnida</taxon>
        <taxon>Araneae</taxon>
        <taxon>Araneomorphae</taxon>
        <taxon>Entelegynae</taxon>
        <taxon>Araneoidea</taxon>
        <taxon>Araneidae</taxon>
        <taxon>Araneus</taxon>
    </lineage>
</organism>
<protein>
    <submittedName>
        <fullName evidence="1">Uncharacterized protein</fullName>
    </submittedName>
</protein>
<accession>A0A4Y2BJD2</accession>
<dbReference type="OrthoDB" id="6721348at2759"/>
<proteinExistence type="predicted"/>
<name>A0A4Y2BJD2_ARAVE</name>
<dbReference type="PANTHER" id="PTHR46114:SF1">
    <property type="entry name" value="ZAD DOMAIN-CONTAINING PROTEIN"/>
    <property type="match status" value="1"/>
</dbReference>